<dbReference type="Pfam" id="PF01799">
    <property type="entry name" value="Fer2_2"/>
    <property type="match status" value="1"/>
</dbReference>
<dbReference type="Gene3D" id="3.90.1170.50">
    <property type="entry name" value="Aldehyde oxidase/xanthine dehydrogenase, a/b hammerhead"/>
    <property type="match status" value="1"/>
</dbReference>
<dbReference type="NCBIfam" id="TIGR03311">
    <property type="entry name" value="Se_dep_XDH"/>
    <property type="match status" value="1"/>
</dbReference>
<dbReference type="PROSITE" id="PS51085">
    <property type="entry name" value="2FE2S_FER_2"/>
    <property type="match status" value="1"/>
</dbReference>
<proteinExistence type="inferred from homology"/>
<dbReference type="InterPro" id="IPR016208">
    <property type="entry name" value="Ald_Oxase/xanthine_DH-like"/>
</dbReference>
<dbReference type="SUPFAM" id="SSF54665">
    <property type="entry name" value="CO dehydrogenase molybdoprotein N-domain-like"/>
    <property type="match status" value="1"/>
</dbReference>
<protein>
    <submittedName>
        <fullName evidence="3">Selenium-dependent xanthine dehydrogenase</fullName>
        <ecNumber evidence="3">1.17.1.4</ecNumber>
    </submittedName>
</protein>
<organism evidence="3">
    <name type="scientific">Candidatus Heimdallarchaeum endolithica</name>
    <dbReference type="NCBI Taxonomy" id="2876572"/>
    <lineage>
        <taxon>Archaea</taxon>
        <taxon>Promethearchaeati</taxon>
        <taxon>Candidatus Heimdallarchaeota</taxon>
        <taxon>Candidatus Heimdallarchaeia (ex Rinke et al. 2021) (nom. nud.)</taxon>
        <taxon>Candidatus Heimdallarchaeales</taxon>
        <taxon>Candidatus Heimdallarchaeaceae</taxon>
        <taxon>Candidatus Heimdallarchaeum</taxon>
    </lineage>
</organism>
<dbReference type="GO" id="GO:0051536">
    <property type="term" value="F:iron-sulfur cluster binding"/>
    <property type="evidence" value="ECO:0007669"/>
    <property type="project" value="InterPro"/>
</dbReference>
<dbReference type="EC" id="1.17.1.4" evidence="3"/>
<dbReference type="Pfam" id="PF20256">
    <property type="entry name" value="MoCoBD_2"/>
    <property type="match status" value="1"/>
</dbReference>
<dbReference type="InterPro" id="IPR000674">
    <property type="entry name" value="Ald_Oxase/Xan_DH_a/b"/>
</dbReference>
<dbReference type="GO" id="GO:0005506">
    <property type="term" value="F:iron ion binding"/>
    <property type="evidence" value="ECO:0007669"/>
    <property type="project" value="InterPro"/>
</dbReference>
<dbReference type="InterPro" id="IPR012675">
    <property type="entry name" value="Beta-grasp_dom_sf"/>
</dbReference>
<dbReference type="Pfam" id="PF00111">
    <property type="entry name" value="Fer2"/>
    <property type="match status" value="1"/>
</dbReference>
<dbReference type="Pfam" id="PF01315">
    <property type="entry name" value="Ald_Xan_dh_C"/>
    <property type="match status" value="1"/>
</dbReference>
<dbReference type="PANTHER" id="PTHR11908">
    <property type="entry name" value="XANTHINE DEHYDROGENASE"/>
    <property type="match status" value="1"/>
</dbReference>
<dbReference type="SUPFAM" id="SSF56003">
    <property type="entry name" value="Molybdenum cofactor-binding domain"/>
    <property type="match status" value="1"/>
</dbReference>
<dbReference type="InterPro" id="IPR008274">
    <property type="entry name" value="AldOxase/xan_DH_MoCoBD1"/>
</dbReference>
<dbReference type="Gene3D" id="1.10.150.120">
    <property type="entry name" value="[2Fe-2S]-binding domain"/>
    <property type="match status" value="1"/>
</dbReference>
<dbReference type="GO" id="GO:0004854">
    <property type="term" value="F:xanthine dehydrogenase activity"/>
    <property type="evidence" value="ECO:0007669"/>
    <property type="project" value="UniProtKB-EC"/>
</dbReference>
<dbReference type="Pfam" id="PF02738">
    <property type="entry name" value="MoCoBD_1"/>
    <property type="match status" value="1"/>
</dbReference>
<dbReference type="InterPro" id="IPR036010">
    <property type="entry name" value="2Fe-2S_ferredoxin-like_sf"/>
</dbReference>
<dbReference type="InterPro" id="IPR001041">
    <property type="entry name" value="2Fe-2S_ferredoxin-type"/>
</dbReference>
<dbReference type="SUPFAM" id="SSF47741">
    <property type="entry name" value="CO dehydrogenase ISP C-domain like"/>
    <property type="match status" value="1"/>
</dbReference>
<dbReference type="Proteomes" id="UP001200513">
    <property type="component" value="Chromosome"/>
</dbReference>
<evidence type="ECO:0000256" key="1">
    <source>
        <dbReference type="ARBA" id="ARBA00006849"/>
    </source>
</evidence>
<dbReference type="Gene3D" id="3.10.20.30">
    <property type="match status" value="1"/>
</dbReference>
<dbReference type="PANTHER" id="PTHR11908:SF157">
    <property type="entry name" value="XANTHINE DEHYDROGENASE SUBUNIT D-RELATED"/>
    <property type="match status" value="1"/>
</dbReference>
<keyword evidence="3" id="KW-0560">Oxidoreductase</keyword>
<dbReference type="InterPro" id="IPR017697">
    <property type="entry name" value="Xdh"/>
</dbReference>
<dbReference type="InterPro" id="IPR002888">
    <property type="entry name" value="2Fe-2S-bd"/>
</dbReference>
<reference evidence="3" key="1">
    <citation type="journal article" date="2022" name="Nat. Microbiol.">
        <title>Unique mobile elements and scalable gene flow at the prokaryote-eukaryote boundary revealed by circularized Asgard archaea genomes.</title>
        <authorList>
            <person name="Wu F."/>
            <person name="Speth D.R."/>
            <person name="Philosof A."/>
            <person name="Cremiere A."/>
            <person name="Narayanan A."/>
            <person name="Barco R.A."/>
            <person name="Connon S.A."/>
            <person name="Amend J.P."/>
            <person name="Antoshechkin I.A."/>
            <person name="Orphan V.J."/>
        </authorList>
    </citation>
    <scope>NUCLEOTIDE SEQUENCE</scope>
    <source>
        <strain evidence="3">PR6</strain>
    </source>
</reference>
<dbReference type="AlphaFoldDB" id="A0A9Y1BQP8"/>
<sequence length="881" mass="96961">MKETTFILNGEKITIEYEEGMSLLDVLREKCNITSCKDGCSGQGYCGACTVLIDGKAMTSCNRDPSSVKGRSIVTIEGLEKEEKLLLANALVKEGGIQCGFCTPGIMLRIKSFLDTHPESTREEKARALSPNLCRCTGYQRILDAIETAEEHWKIKTPINVDDPPRRADFFGEKYGLKREYEPKKDGVGYSTKRYRGLDMALGQKPYIADMKVEGMLHGAFLLSEYPRAKIKKIDLTEAEKACGVVKIFTAKDVLGKRFVGHIIPDWPIFVDEGETTRYVGDVIAMVVADSMFHARAAVEKIKVEYEVLEPLDDPIKAMEPTAEKIHENGNILSRTVFSRGDVEEAFRNSKYFVKQEFRTQRIEHAFLEVEASLVIPTDKGVHVYSQGQGVHEDQRQIAEVLGLEKENVIVELVTNGGAFGGKEDLSVQAQTALAAYLLKKPVKTVLTREQSLRMHPKRHPMTMRYEVGADENGKLTGARIRIIGDTGAYASVGGAVVERAAGHSCGPYYLPAVDVDATAVYTNNPPCGAMRGFGVNQTSFAIETCLNMIAAMMRDDGKEIDDFDIRERNILREGKRFATGQIMTKTVIGLQKCLDAVKEQYKNYKGPKGIACGIKNTGIGNALEDTGRVLIRVLGDEKLEILTGFTEMGQGLFTVLTQAISEITNIHPSKMDVKSISYDKTKCGMTTASRATALDTMAAKYAAEKLAEDLRNHSLKELIGKEYHGEYVTNITVKPGTPVDNPITHLAFSYAVQVAFLDENGKLKKILAAHDVGRAVNPLAVAGQIEGGIHMGLGHTLSEDFPTTKSVPVSLKIRDLQILKAKDTPEIEVIIIEEPEEIGGFGAKGVGEIGLVPTAGAVTGAFYQYDRKWRTELPIARKKR</sequence>
<name>A0A9Y1BQP8_9ARCH</name>
<evidence type="ECO:0000259" key="2">
    <source>
        <dbReference type="PROSITE" id="PS51085"/>
    </source>
</evidence>
<dbReference type="InterPro" id="IPR036856">
    <property type="entry name" value="Ald_Oxase/Xan_DH_a/b_sf"/>
</dbReference>
<dbReference type="InterPro" id="IPR036884">
    <property type="entry name" value="2Fe-2S-bd_dom_sf"/>
</dbReference>
<dbReference type="EMBL" id="CP084167">
    <property type="protein sequence ID" value="UJG43443.1"/>
    <property type="molecule type" value="Genomic_DNA"/>
</dbReference>
<dbReference type="InterPro" id="IPR046867">
    <property type="entry name" value="AldOxase/xan_DH_MoCoBD2"/>
</dbReference>
<dbReference type="CDD" id="cd00207">
    <property type="entry name" value="fer2"/>
    <property type="match status" value="1"/>
</dbReference>
<feature type="domain" description="2Fe-2S ferredoxin-type" evidence="2">
    <location>
        <begin position="2"/>
        <end position="79"/>
    </location>
</feature>
<gene>
    <name evidence="3" type="primary">xdh</name>
    <name evidence="3" type="ORF">K9W46_13870</name>
</gene>
<comment type="similarity">
    <text evidence="1">Belongs to the xanthine dehydrogenase family.</text>
</comment>
<evidence type="ECO:0000313" key="3">
    <source>
        <dbReference type="EMBL" id="UJG43443.1"/>
    </source>
</evidence>
<accession>A0A9Y1BQP8</accession>
<dbReference type="SUPFAM" id="SSF54292">
    <property type="entry name" value="2Fe-2S ferredoxin-like"/>
    <property type="match status" value="1"/>
</dbReference>
<dbReference type="Gene3D" id="3.30.365.10">
    <property type="entry name" value="Aldehyde oxidase/xanthine dehydrogenase, molybdopterin binding domain"/>
    <property type="match status" value="4"/>
</dbReference>
<dbReference type="InterPro" id="IPR037165">
    <property type="entry name" value="AldOxase/xan_DH_Mopterin-bd_sf"/>
</dbReference>
<dbReference type="SMART" id="SM01008">
    <property type="entry name" value="Ald_Xan_dh_C"/>
    <property type="match status" value="1"/>
</dbReference>